<keyword evidence="9" id="KW-1185">Reference proteome</keyword>
<comment type="caution">
    <text evidence="8">The sequence shown here is derived from an EMBL/GenBank/DDBJ whole genome shotgun (WGS) entry which is preliminary data.</text>
</comment>
<dbReference type="AlphaFoldDB" id="A0A8T2TGB0"/>
<dbReference type="PANTHER" id="PTHR33305">
    <property type="entry name" value="ETHYLENE INSENSITIVE 3-LIKE 2 PROTEIN"/>
    <property type="match status" value="1"/>
</dbReference>
<dbReference type="InterPro" id="IPR023278">
    <property type="entry name" value="Ethylene_insens-like_DNA-bd"/>
</dbReference>
<accession>A0A8T2TGB0</accession>
<dbReference type="EMBL" id="CM035418">
    <property type="protein sequence ID" value="KAH7420862.1"/>
    <property type="molecule type" value="Genomic_DNA"/>
</dbReference>
<dbReference type="Gene3D" id="1.10.3180.10">
    <property type="entry name" value="DNA-binding domain of EIN3-like"/>
    <property type="match status" value="2"/>
</dbReference>
<evidence type="ECO:0000259" key="7">
    <source>
        <dbReference type="Pfam" id="PF04873"/>
    </source>
</evidence>
<reference evidence="8" key="1">
    <citation type="submission" date="2021-08" db="EMBL/GenBank/DDBJ databases">
        <title>WGS assembly of Ceratopteris richardii.</title>
        <authorList>
            <person name="Marchant D.B."/>
            <person name="Chen G."/>
            <person name="Jenkins J."/>
            <person name="Shu S."/>
            <person name="Leebens-Mack J."/>
            <person name="Grimwood J."/>
            <person name="Schmutz J."/>
            <person name="Soltis P."/>
            <person name="Soltis D."/>
            <person name="Chen Z.-H."/>
        </authorList>
    </citation>
    <scope>NUCLEOTIDE SEQUENCE</scope>
    <source>
        <strain evidence="8">Whitten #5841</strain>
        <tissue evidence="8">Leaf</tissue>
    </source>
</reference>
<name>A0A8T2TGB0_CERRI</name>
<protein>
    <recommendedName>
        <fullName evidence="7">Ethylene insensitive 3-like DNA-binding domain-containing protein</fullName>
    </recommendedName>
</protein>
<sequence>MDNAFTNVVGALDADQFQVEALSDDEDMEIDELEKRIWRDRIRLKHMREKQRTQDHDEEPQPKQSNDQAKRKKMARAQDGILKYMLKMMEVCKAQGFVYGIIPEKGKPVSGASDNLRAWWKEKVKFDKNGPAAAAKYHADYGLLKKSERPSSIAPISETLQELQDTTLGSLLSALMPHCNPPQRKYPLEKGVPPPWWPTGNEEWWIGVGVQRGRGAPPYKKPHDLKKSWKVGVLTAVIKHMSPDISKVRTIIRQSKCLQDKMTAKENTTWMMVLNQEAARVQQASHHGSSVTSDDNIEMNVCLERADEYDVEGFDDASTLSGDDESGPEIDRDHDSVSAPEITKVQPAESLMLSKRKDVEVGKKRKRPLGSNNNMMEQNQFHLLENSHADKMLDTFHQNTHGLKTPVSLPQNFPMISLNYPTNIPELQNRPFSNVQYYESSQTDFDEVPLHFQPSASVEAFVSQDHARSTASVLNQVQTISYGDKTVYNQNMSSEIGRNGIGDPGMSNCGEGKMTEAGFPSLQNMDSQNEFAFTNEYDMAVDTADSLGENLEGFPSYEDFVCFFGS</sequence>
<comment type="similarity">
    <text evidence="2">Belongs to the EIN3 family.</text>
</comment>
<proteinExistence type="inferred from homology"/>
<evidence type="ECO:0000256" key="6">
    <source>
        <dbReference type="SAM" id="MobiDB-lite"/>
    </source>
</evidence>
<feature type="region of interest" description="Disordered" evidence="6">
    <location>
        <begin position="48"/>
        <end position="74"/>
    </location>
</feature>
<dbReference type="InterPro" id="IPR006957">
    <property type="entry name" value="EIN3"/>
</dbReference>
<evidence type="ECO:0000256" key="5">
    <source>
        <dbReference type="ARBA" id="ARBA00023242"/>
    </source>
</evidence>
<dbReference type="Pfam" id="PF04873">
    <property type="entry name" value="EIN3_DNA-bd"/>
    <property type="match status" value="1"/>
</dbReference>
<evidence type="ECO:0000313" key="9">
    <source>
        <dbReference type="Proteomes" id="UP000825935"/>
    </source>
</evidence>
<dbReference type="GO" id="GO:0005634">
    <property type="term" value="C:nucleus"/>
    <property type="evidence" value="ECO:0007669"/>
    <property type="project" value="UniProtKB-SubCell"/>
</dbReference>
<organism evidence="8 9">
    <name type="scientific">Ceratopteris richardii</name>
    <name type="common">Triangle waterfern</name>
    <dbReference type="NCBI Taxonomy" id="49495"/>
    <lineage>
        <taxon>Eukaryota</taxon>
        <taxon>Viridiplantae</taxon>
        <taxon>Streptophyta</taxon>
        <taxon>Embryophyta</taxon>
        <taxon>Tracheophyta</taxon>
        <taxon>Polypodiopsida</taxon>
        <taxon>Polypodiidae</taxon>
        <taxon>Polypodiales</taxon>
        <taxon>Pteridineae</taxon>
        <taxon>Pteridaceae</taxon>
        <taxon>Parkerioideae</taxon>
        <taxon>Ceratopteris</taxon>
    </lineage>
</organism>
<dbReference type="GO" id="GO:0009873">
    <property type="term" value="P:ethylene-activated signaling pathway"/>
    <property type="evidence" value="ECO:0007669"/>
    <property type="project" value="UniProtKB-KW"/>
</dbReference>
<dbReference type="OrthoDB" id="2017676at2759"/>
<evidence type="ECO:0000256" key="2">
    <source>
        <dbReference type="ARBA" id="ARBA00009416"/>
    </source>
</evidence>
<keyword evidence="3" id="KW-0936">Ethylene signaling pathway</keyword>
<keyword evidence="5" id="KW-0539">Nucleus</keyword>
<evidence type="ECO:0000313" key="8">
    <source>
        <dbReference type="EMBL" id="KAH7420863.1"/>
    </source>
</evidence>
<dbReference type="InterPro" id="IPR047091">
    <property type="entry name" value="EIN3-like_DNA-bd"/>
</dbReference>
<dbReference type="SUPFAM" id="SSF116768">
    <property type="entry name" value="DNA-binding domain of EIN3-like"/>
    <property type="match status" value="1"/>
</dbReference>
<feature type="compositionally biased region" description="Basic and acidic residues" evidence="6">
    <location>
        <begin position="50"/>
        <end position="61"/>
    </location>
</feature>
<dbReference type="GO" id="GO:0003700">
    <property type="term" value="F:DNA-binding transcription factor activity"/>
    <property type="evidence" value="ECO:0007669"/>
    <property type="project" value="InterPro"/>
</dbReference>
<evidence type="ECO:0000256" key="1">
    <source>
        <dbReference type="ARBA" id="ARBA00004123"/>
    </source>
</evidence>
<dbReference type="FunFam" id="1.10.3180.10:FF:000002">
    <property type="entry name" value="Ethylene insensitive 3-like 1"/>
    <property type="match status" value="1"/>
</dbReference>
<comment type="subcellular location">
    <subcellularLocation>
        <location evidence="1">Nucleus</location>
    </subcellularLocation>
</comment>
<dbReference type="PANTHER" id="PTHR33305:SF30">
    <property type="entry name" value="ETHYLENE INSENSITIVE 3-LIKE 3 PROTEIN"/>
    <property type="match status" value="1"/>
</dbReference>
<feature type="region of interest" description="Disordered" evidence="6">
    <location>
        <begin position="314"/>
        <end position="340"/>
    </location>
</feature>
<dbReference type="EMBL" id="CM035418">
    <property type="protein sequence ID" value="KAH7420863.1"/>
    <property type="molecule type" value="Genomic_DNA"/>
</dbReference>
<keyword evidence="4" id="KW-0238">DNA-binding</keyword>
<dbReference type="FunFam" id="1.10.3180.10:FF:000001">
    <property type="entry name" value="Ethylene insensitive 3-like 1"/>
    <property type="match status" value="1"/>
</dbReference>
<dbReference type="Proteomes" id="UP000825935">
    <property type="component" value="Chromosome 13"/>
</dbReference>
<dbReference type="GO" id="GO:0043565">
    <property type="term" value="F:sequence-specific DNA binding"/>
    <property type="evidence" value="ECO:0007669"/>
    <property type="project" value="UniProtKB-ARBA"/>
</dbReference>
<feature type="domain" description="Ethylene insensitive 3-like DNA-binding" evidence="7">
    <location>
        <begin position="31"/>
        <end position="277"/>
    </location>
</feature>
<evidence type="ECO:0000256" key="4">
    <source>
        <dbReference type="ARBA" id="ARBA00023125"/>
    </source>
</evidence>
<evidence type="ECO:0000256" key="3">
    <source>
        <dbReference type="ARBA" id="ARBA00022745"/>
    </source>
</evidence>
<gene>
    <name evidence="8" type="ORF">KP509_13G026400</name>
</gene>